<dbReference type="GO" id="GO:0004499">
    <property type="term" value="F:N,N-dimethylaniline monooxygenase activity"/>
    <property type="evidence" value="ECO:0007669"/>
    <property type="project" value="InterPro"/>
</dbReference>
<keyword evidence="3" id="KW-0285">Flavoprotein</keyword>
<accession>A0A8H4W4Y9</accession>
<evidence type="ECO:0000256" key="6">
    <source>
        <dbReference type="ARBA" id="ARBA00023002"/>
    </source>
</evidence>
<organism evidence="7 8">
    <name type="scientific">Cudoniella acicularis</name>
    <dbReference type="NCBI Taxonomy" id="354080"/>
    <lineage>
        <taxon>Eukaryota</taxon>
        <taxon>Fungi</taxon>
        <taxon>Dikarya</taxon>
        <taxon>Ascomycota</taxon>
        <taxon>Pezizomycotina</taxon>
        <taxon>Leotiomycetes</taxon>
        <taxon>Helotiales</taxon>
        <taxon>Tricladiaceae</taxon>
        <taxon>Cudoniella</taxon>
    </lineage>
</organism>
<evidence type="ECO:0000256" key="5">
    <source>
        <dbReference type="ARBA" id="ARBA00022857"/>
    </source>
</evidence>
<dbReference type="Gene3D" id="3.50.50.60">
    <property type="entry name" value="FAD/NAD(P)-binding domain"/>
    <property type="match status" value="3"/>
</dbReference>
<dbReference type="InterPro" id="IPR036188">
    <property type="entry name" value="FAD/NAD-bd_sf"/>
</dbReference>
<dbReference type="GO" id="GO:0050660">
    <property type="term" value="F:flavin adenine dinucleotide binding"/>
    <property type="evidence" value="ECO:0007669"/>
    <property type="project" value="InterPro"/>
</dbReference>
<dbReference type="InterPro" id="IPR050775">
    <property type="entry name" value="FAD-binding_Monooxygenases"/>
</dbReference>
<dbReference type="Proteomes" id="UP000566819">
    <property type="component" value="Unassembled WGS sequence"/>
</dbReference>
<dbReference type="AlphaFoldDB" id="A0A8H4W4Y9"/>
<sequence length="652" mass="72622">MSVPSSLADTASTLTSAQAYHDESVDGTDALQVEKRYGEERAKRLRDDGVEQFVDISLSDKFRHFEEDPWVDPAAVKDTRTMFPHNRCQMLILGGGFGGLLYAVRMIQAGIRPEDIRIVDPAGGFGGTWYYNRYPGLTCDIESYCYLPLLEETGYVPKHRYSSGEEIRNYANLVAEKWNFAGSAVFCTKAEKLVWDEATKEWQVKLIQKRKGVLPQTLNIHARFMATVNGVLHWPKLPGLPGIPDFQGEIFHSARWDYSITGGSQDDPSLTKLKDKRVAIIGTGASAVQIVPHLARWAKHLYVVQRTPSAVDRRDQRETDPEWFQKEVATSTGWQRERLRNFHQHFTTEKQPAINLVDDQWTHAIGLAAIAGNSAGPKSMEELPAYIKLLNNIDLPRQNQIRARVDQVVTDPAIAKKLKAWYPSWCKRPCFHDEYLSSFNQGNVTLIDTDGKGLDRLTADSIVVGDESYPVDVIIFATGFRSPYGGTPAEKANLTITGRNGLSMTQQWERNGPATLHGVLDHNFPNLFLSGPWQASASPNYLFNLDALGKHAAYILAEAKRKADGKAFAVASTAAATEDWAMQVLMRAAPMGAIIGCTPSYINLEGGIDRVPPEAQMIMARSGFWGHGIEDFLTHIEAWRAEGNMQGIDVQV</sequence>
<evidence type="ECO:0000256" key="2">
    <source>
        <dbReference type="ARBA" id="ARBA00010139"/>
    </source>
</evidence>
<evidence type="ECO:0000313" key="8">
    <source>
        <dbReference type="Proteomes" id="UP000566819"/>
    </source>
</evidence>
<dbReference type="Pfam" id="PF13450">
    <property type="entry name" value="NAD_binding_8"/>
    <property type="match status" value="1"/>
</dbReference>
<comment type="caution">
    <text evidence="7">The sequence shown here is derived from an EMBL/GenBank/DDBJ whole genome shotgun (WGS) entry which is preliminary data.</text>
</comment>
<dbReference type="PANTHER" id="PTHR43098">
    <property type="entry name" value="L-ORNITHINE N(5)-MONOOXYGENASE-RELATED"/>
    <property type="match status" value="1"/>
</dbReference>
<evidence type="ECO:0000256" key="4">
    <source>
        <dbReference type="ARBA" id="ARBA00022827"/>
    </source>
</evidence>
<dbReference type="OrthoDB" id="66881at2759"/>
<keyword evidence="8" id="KW-1185">Reference proteome</keyword>
<dbReference type="InterPro" id="IPR020946">
    <property type="entry name" value="Flavin_mOase-like"/>
</dbReference>
<keyword evidence="4" id="KW-0274">FAD</keyword>
<dbReference type="Pfam" id="PF00743">
    <property type="entry name" value="FMO-like"/>
    <property type="match status" value="1"/>
</dbReference>
<dbReference type="PANTHER" id="PTHR43098:SF2">
    <property type="entry name" value="FAD-BINDING MONOOXYGENASE AUSB-RELATED"/>
    <property type="match status" value="1"/>
</dbReference>
<dbReference type="SUPFAM" id="SSF51905">
    <property type="entry name" value="FAD/NAD(P)-binding domain"/>
    <property type="match status" value="3"/>
</dbReference>
<reference evidence="7 8" key="1">
    <citation type="submission" date="2020-03" db="EMBL/GenBank/DDBJ databases">
        <title>Draft Genome Sequence of Cudoniella acicularis.</title>
        <authorList>
            <person name="Buettner E."/>
            <person name="Kellner H."/>
        </authorList>
    </citation>
    <scope>NUCLEOTIDE SEQUENCE [LARGE SCALE GENOMIC DNA]</scope>
    <source>
        <strain evidence="7 8">DSM 108380</strain>
    </source>
</reference>
<evidence type="ECO:0000256" key="1">
    <source>
        <dbReference type="ARBA" id="ARBA00001974"/>
    </source>
</evidence>
<evidence type="ECO:0000313" key="7">
    <source>
        <dbReference type="EMBL" id="KAF4633957.1"/>
    </source>
</evidence>
<name>A0A8H4W4Y9_9HELO</name>
<keyword evidence="6" id="KW-0560">Oxidoreductase</keyword>
<gene>
    <name evidence="7" type="ORF">G7Y89_g4155</name>
</gene>
<comment type="similarity">
    <text evidence="2">Belongs to the FAD-binding monooxygenase family.</text>
</comment>
<evidence type="ECO:0000256" key="3">
    <source>
        <dbReference type="ARBA" id="ARBA00022630"/>
    </source>
</evidence>
<protein>
    <submittedName>
        <fullName evidence="7">Uncharacterized protein</fullName>
    </submittedName>
</protein>
<comment type="cofactor">
    <cofactor evidence="1">
        <name>FAD</name>
        <dbReference type="ChEBI" id="CHEBI:57692"/>
    </cofactor>
</comment>
<proteinExistence type="inferred from homology"/>
<keyword evidence="5" id="KW-0521">NADP</keyword>
<dbReference type="GO" id="GO:0050661">
    <property type="term" value="F:NADP binding"/>
    <property type="evidence" value="ECO:0007669"/>
    <property type="project" value="InterPro"/>
</dbReference>
<dbReference type="EMBL" id="JAAMPI010000219">
    <property type="protein sequence ID" value="KAF4633957.1"/>
    <property type="molecule type" value="Genomic_DNA"/>
</dbReference>